<evidence type="ECO:0000313" key="1">
    <source>
        <dbReference type="EMBL" id="MBR7801794.1"/>
    </source>
</evidence>
<comment type="caution">
    <text evidence="1">The sequence shown here is derived from an EMBL/GenBank/DDBJ whole genome shotgun (WGS) entry which is preliminary data.</text>
</comment>
<accession>A0A941E730</accession>
<name>A0A941E730_9BURK</name>
<keyword evidence="2" id="KW-1185">Reference proteome</keyword>
<dbReference type="EMBL" id="JAGSPJ010000008">
    <property type="protein sequence ID" value="MBR7801794.1"/>
    <property type="molecule type" value="Genomic_DNA"/>
</dbReference>
<reference evidence="1" key="1">
    <citation type="submission" date="2021-04" db="EMBL/GenBank/DDBJ databases">
        <title>novel species isolated from subtropical streams in China.</title>
        <authorList>
            <person name="Lu H."/>
        </authorList>
    </citation>
    <scope>NUCLEOTIDE SEQUENCE</scope>
    <source>
        <strain evidence="1">FT137W</strain>
    </source>
</reference>
<proteinExistence type="predicted"/>
<sequence length="175" mass="19530">MSKIYYDKTAKGKEEISTRSYHLSAKLRPLLVIIDGKHTEEEILRSVQGLGLGKEHIEQLLKDAFIAPRVLVADAEATKISTTIATNPVVPQAAIEVNPQARLLALRSFFNETVKSTLGLRGFGLQLKVERAGTLEDFVQLREAYLDAVEKAKGHEMARSLGARLDEILYKDHFE</sequence>
<organism evidence="1 2">
    <name type="scientific">Undibacterium fentianense</name>
    <dbReference type="NCBI Taxonomy" id="2828728"/>
    <lineage>
        <taxon>Bacteria</taxon>
        <taxon>Pseudomonadati</taxon>
        <taxon>Pseudomonadota</taxon>
        <taxon>Betaproteobacteria</taxon>
        <taxon>Burkholderiales</taxon>
        <taxon>Oxalobacteraceae</taxon>
        <taxon>Undibacterium</taxon>
    </lineage>
</organism>
<dbReference type="AlphaFoldDB" id="A0A941E730"/>
<dbReference type="RefSeq" id="WP_212676890.1">
    <property type="nucleotide sequence ID" value="NZ_JAGSPJ010000008.1"/>
</dbReference>
<dbReference type="Proteomes" id="UP000678545">
    <property type="component" value="Unassembled WGS sequence"/>
</dbReference>
<evidence type="ECO:0000313" key="2">
    <source>
        <dbReference type="Proteomes" id="UP000678545"/>
    </source>
</evidence>
<protein>
    <submittedName>
        <fullName evidence="1">Uncharacterized protein</fullName>
    </submittedName>
</protein>
<gene>
    <name evidence="1" type="ORF">KDM90_17410</name>
</gene>